<reference evidence="2" key="1">
    <citation type="journal article" date="2023" name="GigaByte">
        <title>Genome assembly of the bearded iris, Iris pallida Lam.</title>
        <authorList>
            <person name="Bruccoleri R.E."/>
            <person name="Oakeley E.J."/>
            <person name="Faust A.M.E."/>
            <person name="Altorfer M."/>
            <person name="Dessus-Babus S."/>
            <person name="Burckhardt D."/>
            <person name="Oertli M."/>
            <person name="Naumann U."/>
            <person name="Petersen F."/>
            <person name="Wong J."/>
        </authorList>
    </citation>
    <scope>NUCLEOTIDE SEQUENCE</scope>
    <source>
        <strain evidence="2">GSM-AAB239-AS_SAM_17_03QT</strain>
    </source>
</reference>
<feature type="compositionally biased region" description="Basic and acidic residues" evidence="1">
    <location>
        <begin position="138"/>
        <end position="149"/>
    </location>
</feature>
<sequence length="492" mass="53608">MKAKDENDPIEMIREMSGYQPKANHVDDNEDGVDAEVNPIFDRIVAERGEAKKAAVSGKKRPTECASKTTAKDVTDINETLEMLRKMFGNKPKANHVDDDKEAELKAIIAIMVAEKEEAKKAAVSGKKRPTESASKTTAKDETDKDGSIEMIREMSGYQPKANHVDDDEDGVDDEVNPIFYRIVAEGEEAKKAAVSGKKWPTECASKTTAKDETDINESEPKAIDVDDDEEAELKAIIASMVAEKEEAKKAAVSGKKRPTESASKTTAKDETDKDGSIEMIREMSGYQPKANHVDDDEDGGDDEIKAIFDRIVAEGEEAKKAAVSGKKRPTECASKTTAKDETDINGTRVMLMKMFESEPKANDVDDDEEAELKAFLASMVAEKEEAKKAAVSGKKRPTESASKTTAKDGSIEMIREMSGYQPKANHVDDDEDGVDDEVKAIFDRIVAEGEEAKKATVSGKKRPTESASKAPATEKKAKLLSTAGNSFEFCS</sequence>
<evidence type="ECO:0000313" key="3">
    <source>
        <dbReference type="Proteomes" id="UP001140949"/>
    </source>
</evidence>
<reference evidence="2" key="2">
    <citation type="submission" date="2023-04" db="EMBL/GenBank/DDBJ databases">
        <authorList>
            <person name="Bruccoleri R.E."/>
            <person name="Oakeley E.J."/>
            <person name="Faust A.-M."/>
            <person name="Dessus-Babus S."/>
            <person name="Altorfer M."/>
            <person name="Burckhardt D."/>
            <person name="Oertli M."/>
            <person name="Naumann U."/>
            <person name="Petersen F."/>
            <person name="Wong J."/>
        </authorList>
    </citation>
    <scope>NUCLEOTIDE SEQUENCE</scope>
    <source>
        <strain evidence="2">GSM-AAB239-AS_SAM_17_03QT</strain>
        <tissue evidence="2">Leaf</tissue>
    </source>
</reference>
<feature type="region of interest" description="Disordered" evidence="1">
    <location>
        <begin position="452"/>
        <end position="479"/>
    </location>
</feature>
<proteinExistence type="predicted"/>
<dbReference type="EMBL" id="JANAVB010010600">
    <property type="protein sequence ID" value="KAJ6838658.1"/>
    <property type="molecule type" value="Genomic_DNA"/>
</dbReference>
<feature type="region of interest" description="Disordered" evidence="1">
    <location>
        <begin position="319"/>
        <end position="345"/>
    </location>
</feature>
<gene>
    <name evidence="2" type="ORF">M6B38_318545</name>
</gene>
<feature type="region of interest" description="Disordered" evidence="1">
    <location>
        <begin position="191"/>
        <end position="229"/>
    </location>
</feature>
<comment type="caution">
    <text evidence="2">The sequence shown here is derived from an EMBL/GenBank/DDBJ whole genome shotgun (WGS) entry which is preliminary data.</text>
</comment>
<feature type="region of interest" description="Disordered" evidence="1">
    <location>
        <begin position="387"/>
        <end position="414"/>
    </location>
</feature>
<evidence type="ECO:0000313" key="2">
    <source>
        <dbReference type="EMBL" id="KAJ6838658.1"/>
    </source>
</evidence>
<feature type="compositionally biased region" description="Basic and acidic residues" evidence="1">
    <location>
        <begin position="209"/>
        <end position="225"/>
    </location>
</feature>
<feature type="region of interest" description="Disordered" evidence="1">
    <location>
        <begin position="246"/>
        <end position="303"/>
    </location>
</feature>
<feature type="region of interest" description="Disordered" evidence="1">
    <location>
        <begin position="120"/>
        <end position="149"/>
    </location>
</feature>
<dbReference type="Proteomes" id="UP001140949">
    <property type="component" value="Unassembled WGS sequence"/>
</dbReference>
<feature type="compositionally biased region" description="Basic and acidic residues" evidence="1">
    <location>
        <begin position="267"/>
        <end position="282"/>
    </location>
</feature>
<protein>
    <submittedName>
        <fullName evidence="2">Nucleolin-like family protein isoform X2</fullName>
    </submittedName>
</protein>
<accession>A0AAX6HDA9</accession>
<name>A0AAX6HDA9_IRIPA</name>
<keyword evidence="3" id="KW-1185">Reference proteome</keyword>
<evidence type="ECO:0000256" key="1">
    <source>
        <dbReference type="SAM" id="MobiDB-lite"/>
    </source>
</evidence>
<dbReference type="AlphaFoldDB" id="A0AAX6HDA9"/>
<organism evidence="2 3">
    <name type="scientific">Iris pallida</name>
    <name type="common">Sweet iris</name>
    <dbReference type="NCBI Taxonomy" id="29817"/>
    <lineage>
        <taxon>Eukaryota</taxon>
        <taxon>Viridiplantae</taxon>
        <taxon>Streptophyta</taxon>
        <taxon>Embryophyta</taxon>
        <taxon>Tracheophyta</taxon>
        <taxon>Spermatophyta</taxon>
        <taxon>Magnoliopsida</taxon>
        <taxon>Liliopsida</taxon>
        <taxon>Asparagales</taxon>
        <taxon>Iridaceae</taxon>
        <taxon>Iridoideae</taxon>
        <taxon>Irideae</taxon>
        <taxon>Iris</taxon>
    </lineage>
</organism>